<dbReference type="EMBL" id="JNBR01000515">
    <property type="protein sequence ID" value="OQR91566.1"/>
    <property type="molecule type" value="Genomic_DNA"/>
</dbReference>
<gene>
    <name evidence="2" type="ORF">ACHHYP_04566</name>
</gene>
<accession>A0A1V9Z0P6</accession>
<sequence>MAQTTPNPLLPVNYCLQCANGGACSQAYLNSPGKYCGKWIGPNLVSQVCCCPTDSTCAIPTSLTACRCKKHESTPYWVWILVGLGVILLGIGIYFCCCRRNYYDEPVIVQEPVYVQQPAWHHIAIFPAMRKCSPTLLLVLAAFLAAFVSAQTPAPAPGTFTMPPDNCIGCLNGNAASCKVAYHNMPGQVCGNWASAAGKMPCCCAAGDVSICRAMLKQTKECLCSNALPPAPEKKKTPFWVWILVAIGAILIGIAIYWFCCRPSDDEVVIVETQQPVSSRSSRLWLPAARYRLGAPMSRLVLLLLLLLAMAVHGQTTVDQCQVCASTGQCSAAYKGLPGKYCGPWLSSGVKQVCCCPTGAVCAIPLQANACLCKAPAPTAAPASEKKTPFWVWILVAFGAVAIGVGLYFCCCSAGNNTTNDGYVAANQPVYVQQPVYASQPVYATQQPMYMAPQQVGICDAALYRNLPSNVV</sequence>
<dbReference type="STRING" id="1202772.A0A1V9Z0P6"/>
<feature type="transmembrane region" description="Helical" evidence="1">
    <location>
        <begin position="239"/>
        <end position="260"/>
    </location>
</feature>
<feature type="transmembrane region" description="Helical" evidence="1">
    <location>
        <begin position="390"/>
        <end position="410"/>
    </location>
</feature>
<organism evidence="2 3">
    <name type="scientific">Achlya hypogyna</name>
    <name type="common">Oomycete</name>
    <name type="synonym">Protoachlya hypogyna</name>
    <dbReference type="NCBI Taxonomy" id="1202772"/>
    <lineage>
        <taxon>Eukaryota</taxon>
        <taxon>Sar</taxon>
        <taxon>Stramenopiles</taxon>
        <taxon>Oomycota</taxon>
        <taxon>Saprolegniomycetes</taxon>
        <taxon>Saprolegniales</taxon>
        <taxon>Achlyaceae</taxon>
        <taxon>Achlya</taxon>
    </lineage>
</organism>
<keyword evidence="1" id="KW-0472">Membrane</keyword>
<reference evidence="2 3" key="1">
    <citation type="journal article" date="2014" name="Genome Biol. Evol.">
        <title>The secreted proteins of Achlya hypogyna and Thraustotheca clavata identify the ancestral oomycete secretome and reveal gene acquisitions by horizontal gene transfer.</title>
        <authorList>
            <person name="Misner I."/>
            <person name="Blouin N."/>
            <person name="Leonard G."/>
            <person name="Richards T.A."/>
            <person name="Lane C.E."/>
        </authorList>
    </citation>
    <scope>NUCLEOTIDE SEQUENCE [LARGE SCALE GENOMIC DNA]</scope>
    <source>
        <strain evidence="2 3">ATCC 48635</strain>
    </source>
</reference>
<dbReference type="OrthoDB" id="75760at2759"/>
<protein>
    <submittedName>
        <fullName evidence="2">Uncharacterized protein</fullName>
    </submittedName>
</protein>
<keyword evidence="3" id="KW-1185">Reference proteome</keyword>
<feature type="transmembrane region" description="Helical" evidence="1">
    <location>
        <begin position="293"/>
        <end position="312"/>
    </location>
</feature>
<evidence type="ECO:0000256" key="1">
    <source>
        <dbReference type="SAM" id="Phobius"/>
    </source>
</evidence>
<comment type="caution">
    <text evidence="2">The sequence shown here is derived from an EMBL/GenBank/DDBJ whole genome shotgun (WGS) entry which is preliminary data.</text>
</comment>
<name>A0A1V9Z0P6_ACHHY</name>
<keyword evidence="1" id="KW-0812">Transmembrane</keyword>
<keyword evidence="1" id="KW-1133">Transmembrane helix</keyword>
<dbReference type="AlphaFoldDB" id="A0A1V9Z0P6"/>
<feature type="transmembrane region" description="Helical" evidence="1">
    <location>
        <begin position="76"/>
        <end position="97"/>
    </location>
</feature>
<evidence type="ECO:0000313" key="3">
    <source>
        <dbReference type="Proteomes" id="UP000243579"/>
    </source>
</evidence>
<dbReference type="Proteomes" id="UP000243579">
    <property type="component" value="Unassembled WGS sequence"/>
</dbReference>
<proteinExistence type="predicted"/>
<evidence type="ECO:0000313" key="2">
    <source>
        <dbReference type="EMBL" id="OQR91566.1"/>
    </source>
</evidence>
<feature type="transmembrane region" description="Helical" evidence="1">
    <location>
        <begin position="135"/>
        <end position="154"/>
    </location>
</feature>